<evidence type="ECO:0000256" key="1">
    <source>
        <dbReference type="SAM" id="SignalP"/>
    </source>
</evidence>
<evidence type="ECO:0008006" key="4">
    <source>
        <dbReference type="Google" id="ProtNLM"/>
    </source>
</evidence>
<dbReference type="Proteomes" id="UP000193498">
    <property type="component" value="Unassembled WGS sequence"/>
</dbReference>
<dbReference type="EMBL" id="MCFE01000531">
    <property type="protein sequence ID" value="ORX88409.1"/>
    <property type="molecule type" value="Genomic_DNA"/>
</dbReference>
<protein>
    <recommendedName>
        <fullName evidence="4">REJ domain-containing protein</fullName>
    </recommendedName>
</protein>
<name>A0A1Y1XRL2_9FUNG</name>
<sequence>MLHFTICTAVVSLLLWSPVNGQSSITVGVLPTGPNTNTITAVSTTVYTPVTSYSLTTTLTTLPPSVVTSTNVVVATTSVNP</sequence>
<organism evidence="2 3">
    <name type="scientific">Basidiobolus meristosporus CBS 931.73</name>
    <dbReference type="NCBI Taxonomy" id="1314790"/>
    <lineage>
        <taxon>Eukaryota</taxon>
        <taxon>Fungi</taxon>
        <taxon>Fungi incertae sedis</taxon>
        <taxon>Zoopagomycota</taxon>
        <taxon>Entomophthoromycotina</taxon>
        <taxon>Basidiobolomycetes</taxon>
        <taxon>Basidiobolales</taxon>
        <taxon>Basidiobolaceae</taxon>
        <taxon>Basidiobolus</taxon>
    </lineage>
</organism>
<evidence type="ECO:0000313" key="3">
    <source>
        <dbReference type="Proteomes" id="UP000193498"/>
    </source>
</evidence>
<feature type="signal peptide" evidence="1">
    <location>
        <begin position="1"/>
        <end position="21"/>
    </location>
</feature>
<accession>A0A1Y1XRL2</accession>
<evidence type="ECO:0000313" key="2">
    <source>
        <dbReference type="EMBL" id="ORX88409.1"/>
    </source>
</evidence>
<keyword evidence="3" id="KW-1185">Reference proteome</keyword>
<keyword evidence="1" id="KW-0732">Signal</keyword>
<reference evidence="2 3" key="1">
    <citation type="submission" date="2016-07" db="EMBL/GenBank/DDBJ databases">
        <title>Pervasive Adenine N6-methylation of Active Genes in Fungi.</title>
        <authorList>
            <consortium name="DOE Joint Genome Institute"/>
            <person name="Mondo S.J."/>
            <person name="Dannebaum R.O."/>
            <person name="Kuo R.C."/>
            <person name="Labutti K."/>
            <person name="Haridas S."/>
            <person name="Kuo A."/>
            <person name="Salamov A."/>
            <person name="Ahrendt S.R."/>
            <person name="Lipzen A."/>
            <person name="Sullivan W."/>
            <person name="Andreopoulos W.B."/>
            <person name="Clum A."/>
            <person name="Lindquist E."/>
            <person name="Daum C."/>
            <person name="Ramamoorthy G.K."/>
            <person name="Gryganskyi A."/>
            <person name="Culley D."/>
            <person name="Magnuson J.K."/>
            <person name="James T.Y."/>
            <person name="O'Malley M.A."/>
            <person name="Stajich J.E."/>
            <person name="Spatafora J.W."/>
            <person name="Visel A."/>
            <person name="Grigoriev I.V."/>
        </authorList>
    </citation>
    <scope>NUCLEOTIDE SEQUENCE [LARGE SCALE GENOMIC DNA]</scope>
    <source>
        <strain evidence="2 3">CBS 931.73</strain>
    </source>
</reference>
<feature type="chain" id="PRO_5013231545" description="REJ domain-containing protein" evidence="1">
    <location>
        <begin position="22"/>
        <end position="81"/>
    </location>
</feature>
<proteinExistence type="predicted"/>
<dbReference type="AlphaFoldDB" id="A0A1Y1XRL2"/>
<comment type="caution">
    <text evidence="2">The sequence shown here is derived from an EMBL/GenBank/DDBJ whole genome shotgun (WGS) entry which is preliminary data.</text>
</comment>
<dbReference type="InParanoid" id="A0A1Y1XRL2"/>
<gene>
    <name evidence="2" type="ORF">K493DRAFT_319471</name>
</gene>